<dbReference type="RefSeq" id="WP_035113528.1">
    <property type="nucleotide sequence ID" value="NZ_CP047046.1"/>
</dbReference>
<dbReference type="EMBL" id="JRVJ01000004">
    <property type="protein sequence ID" value="KGM18804.1"/>
    <property type="molecule type" value="Genomic_DNA"/>
</dbReference>
<accession>A0A0A2DLL3</accession>
<evidence type="ECO:0000313" key="2">
    <source>
        <dbReference type="Proteomes" id="UP000030145"/>
    </source>
</evidence>
<comment type="caution">
    <text evidence="1">The sequence shown here is derived from an EMBL/GenBank/DDBJ whole genome shotgun (WGS) entry which is preliminary data.</text>
</comment>
<sequence length="103" mass="10528">MNPIIARLKNSALTFPQVHAPVLAGALVRSLTGGSGKSGAASASFDSDAVYRSPALSIGQPGQRYAPQYPSSGRTNGIVAAQAAAARPAPAFELERAIVDVDH</sequence>
<reference evidence="1 2" key="1">
    <citation type="submission" date="2014-10" db="EMBL/GenBank/DDBJ databases">
        <title>Whole Genome sequence of Corynebacterium auriscanis strain CIP 106629.</title>
        <authorList>
            <person name="Hassan S.S."/>
            <person name="Jamal S.B."/>
            <person name="Tiwari S."/>
            <person name="Oliveira L.D.C."/>
            <person name="Souza F."/>
            <person name="Mariano D.C."/>
            <person name="Almeida S."/>
            <person name="Dorella F."/>
            <person name="Pereira F."/>
            <person name="Carvalho A."/>
            <person name="Leal C.A."/>
            <person name="Soares S.D.C."/>
            <person name="Figueiredo H.C."/>
            <person name="Silva A."/>
            <person name="Azevedo V.A."/>
        </authorList>
    </citation>
    <scope>NUCLEOTIDE SEQUENCE [LARGE SCALE GENOMIC DNA]</scope>
    <source>
        <strain evidence="1 2">CIP 106629</strain>
    </source>
</reference>
<proteinExistence type="predicted"/>
<gene>
    <name evidence="1" type="ORF">MA47_03800</name>
</gene>
<organism evidence="1 2">
    <name type="scientific">Corynebacterium auriscanis</name>
    <dbReference type="NCBI Taxonomy" id="99807"/>
    <lineage>
        <taxon>Bacteria</taxon>
        <taxon>Bacillati</taxon>
        <taxon>Actinomycetota</taxon>
        <taxon>Actinomycetes</taxon>
        <taxon>Mycobacteriales</taxon>
        <taxon>Corynebacteriaceae</taxon>
        <taxon>Corynebacterium</taxon>
    </lineage>
</organism>
<protein>
    <submittedName>
        <fullName evidence="1">Uncharacterized protein</fullName>
    </submittedName>
</protein>
<keyword evidence="2" id="KW-1185">Reference proteome</keyword>
<dbReference type="AlphaFoldDB" id="A0A0A2DLL3"/>
<name>A0A0A2DLL3_9CORY</name>
<evidence type="ECO:0000313" key="1">
    <source>
        <dbReference type="EMBL" id="KGM18804.1"/>
    </source>
</evidence>
<dbReference type="GeneID" id="300553760"/>
<dbReference type="Proteomes" id="UP000030145">
    <property type="component" value="Unassembled WGS sequence"/>
</dbReference>